<gene>
    <name evidence="6" type="ORF">GCM10010979_01830</name>
</gene>
<evidence type="ECO:0000256" key="2">
    <source>
        <dbReference type="ARBA" id="ARBA00023125"/>
    </source>
</evidence>
<dbReference type="Pfam" id="PF00440">
    <property type="entry name" value="TetR_N"/>
    <property type="match status" value="1"/>
</dbReference>
<dbReference type="EMBL" id="BMGB01000001">
    <property type="protein sequence ID" value="GGA90764.1"/>
    <property type="molecule type" value="Genomic_DNA"/>
</dbReference>
<proteinExistence type="predicted"/>
<accession>A0A916SC45</accession>
<evidence type="ECO:0000259" key="5">
    <source>
        <dbReference type="PROSITE" id="PS50977"/>
    </source>
</evidence>
<evidence type="ECO:0000313" key="6">
    <source>
        <dbReference type="EMBL" id="GGA90764.1"/>
    </source>
</evidence>
<keyword evidence="1" id="KW-0805">Transcription regulation</keyword>
<keyword evidence="7" id="KW-1185">Reference proteome</keyword>
<sequence length="174" mass="19057">MVASDLFYREGINSVGVDQIVRAAHATRATLYRHFQGKEALVVAYLEREDDGFRALVESGSQVAETPRAALELALEGIADDARRHHTRGCPFINATAEFPDPDSAVRLVVTAHRAWFRSQLEMLLAAAGVADPVEVGEGLVMLRDAVLIGSYLDDPDRARQAFLRNARRLVGTA</sequence>
<keyword evidence="3" id="KW-0804">Transcription</keyword>
<dbReference type="SUPFAM" id="SSF46689">
    <property type="entry name" value="Homeodomain-like"/>
    <property type="match status" value="1"/>
</dbReference>
<reference evidence="6" key="2">
    <citation type="submission" date="2020-09" db="EMBL/GenBank/DDBJ databases">
        <authorList>
            <person name="Sun Q."/>
            <person name="Zhou Y."/>
        </authorList>
    </citation>
    <scope>NUCLEOTIDE SEQUENCE</scope>
    <source>
        <strain evidence="6">CGMCC 1.12813</strain>
    </source>
</reference>
<dbReference type="GO" id="GO:0003677">
    <property type="term" value="F:DNA binding"/>
    <property type="evidence" value="ECO:0007669"/>
    <property type="project" value="UniProtKB-UniRule"/>
</dbReference>
<protein>
    <submittedName>
        <fullName evidence="6">TetR family transcriptional regulator</fullName>
    </submittedName>
</protein>
<dbReference type="AlphaFoldDB" id="A0A916SC45"/>
<evidence type="ECO:0000256" key="1">
    <source>
        <dbReference type="ARBA" id="ARBA00023015"/>
    </source>
</evidence>
<comment type="caution">
    <text evidence="6">The sequence shown here is derived from an EMBL/GenBank/DDBJ whole genome shotgun (WGS) entry which is preliminary data.</text>
</comment>
<dbReference type="PANTHER" id="PTHR47506">
    <property type="entry name" value="TRANSCRIPTIONAL REGULATORY PROTEIN"/>
    <property type="match status" value="1"/>
</dbReference>
<dbReference type="PROSITE" id="PS50977">
    <property type="entry name" value="HTH_TETR_2"/>
    <property type="match status" value="1"/>
</dbReference>
<organism evidence="6 7">
    <name type="scientific">Conyzicola nivalis</name>
    <dbReference type="NCBI Taxonomy" id="1477021"/>
    <lineage>
        <taxon>Bacteria</taxon>
        <taxon>Bacillati</taxon>
        <taxon>Actinomycetota</taxon>
        <taxon>Actinomycetes</taxon>
        <taxon>Micrococcales</taxon>
        <taxon>Microbacteriaceae</taxon>
        <taxon>Conyzicola</taxon>
    </lineage>
</organism>
<dbReference type="Gene3D" id="1.10.357.10">
    <property type="entry name" value="Tetracycline Repressor, domain 2"/>
    <property type="match status" value="1"/>
</dbReference>
<dbReference type="Proteomes" id="UP000606922">
    <property type="component" value="Unassembled WGS sequence"/>
</dbReference>
<feature type="domain" description="HTH tetR-type" evidence="5">
    <location>
        <begin position="1"/>
        <end position="53"/>
    </location>
</feature>
<evidence type="ECO:0000313" key="7">
    <source>
        <dbReference type="Proteomes" id="UP000606922"/>
    </source>
</evidence>
<reference evidence="6" key="1">
    <citation type="journal article" date="2014" name="Int. J. Syst. Evol. Microbiol.">
        <title>Complete genome sequence of Corynebacterium casei LMG S-19264T (=DSM 44701T), isolated from a smear-ripened cheese.</title>
        <authorList>
            <consortium name="US DOE Joint Genome Institute (JGI-PGF)"/>
            <person name="Walter F."/>
            <person name="Albersmeier A."/>
            <person name="Kalinowski J."/>
            <person name="Ruckert C."/>
        </authorList>
    </citation>
    <scope>NUCLEOTIDE SEQUENCE</scope>
    <source>
        <strain evidence="6">CGMCC 1.12813</strain>
    </source>
</reference>
<evidence type="ECO:0000256" key="3">
    <source>
        <dbReference type="ARBA" id="ARBA00023163"/>
    </source>
</evidence>
<keyword evidence="2 4" id="KW-0238">DNA-binding</keyword>
<dbReference type="SUPFAM" id="SSF48498">
    <property type="entry name" value="Tetracyclin repressor-like, C-terminal domain"/>
    <property type="match status" value="1"/>
</dbReference>
<name>A0A916SC45_9MICO</name>
<feature type="DNA-binding region" description="H-T-H motif" evidence="4">
    <location>
        <begin position="16"/>
        <end position="35"/>
    </location>
</feature>
<dbReference type="InterPro" id="IPR009057">
    <property type="entry name" value="Homeodomain-like_sf"/>
</dbReference>
<dbReference type="InterPro" id="IPR036271">
    <property type="entry name" value="Tet_transcr_reg_TetR-rel_C_sf"/>
</dbReference>
<dbReference type="PANTHER" id="PTHR47506:SF1">
    <property type="entry name" value="HTH-TYPE TRANSCRIPTIONAL REGULATOR YJDC"/>
    <property type="match status" value="1"/>
</dbReference>
<evidence type="ECO:0000256" key="4">
    <source>
        <dbReference type="PROSITE-ProRule" id="PRU00335"/>
    </source>
</evidence>
<dbReference type="InterPro" id="IPR001647">
    <property type="entry name" value="HTH_TetR"/>
</dbReference>